<dbReference type="OrthoDB" id="1120316at2"/>
<dbReference type="GO" id="GO:0030313">
    <property type="term" value="C:cell envelope"/>
    <property type="evidence" value="ECO:0007669"/>
    <property type="project" value="UniProtKB-SubCell"/>
</dbReference>
<reference evidence="6 7" key="1">
    <citation type="submission" date="2017-02" db="EMBL/GenBank/DDBJ databases">
        <authorList>
            <person name="Peterson S.W."/>
        </authorList>
    </citation>
    <scope>NUCLEOTIDE SEQUENCE [LARGE SCALE GENOMIC DNA]</scope>
    <source>
        <strain evidence="6 7">DSM 24412</strain>
    </source>
</reference>
<dbReference type="Proteomes" id="UP000191055">
    <property type="component" value="Unassembled WGS sequence"/>
</dbReference>
<dbReference type="PANTHER" id="PTHR42852:SF6">
    <property type="entry name" value="THIOL:DISULFIDE INTERCHANGE PROTEIN DSBE"/>
    <property type="match status" value="1"/>
</dbReference>
<dbReference type="EMBL" id="FUYV01000013">
    <property type="protein sequence ID" value="SKC19144.1"/>
    <property type="molecule type" value="Genomic_DNA"/>
</dbReference>
<dbReference type="STRING" id="889453.SAMN03080601_02247"/>
<dbReference type="AlphaFoldDB" id="A0A1T5HES8"/>
<proteinExistence type="predicted"/>
<name>A0A1T5HES8_9BACT</name>
<dbReference type="PANTHER" id="PTHR42852">
    <property type="entry name" value="THIOL:DISULFIDE INTERCHANGE PROTEIN DSBE"/>
    <property type="match status" value="1"/>
</dbReference>
<evidence type="ECO:0000256" key="4">
    <source>
        <dbReference type="ARBA" id="ARBA00023284"/>
    </source>
</evidence>
<evidence type="ECO:0000313" key="7">
    <source>
        <dbReference type="Proteomes" id="UP000191055"/>
    </source>
</evidence>
<evidence type="ECO:0000313" key="6">
    <source>
        <dbReference type="EMBL" id="SKC19144.1"/>
    </source>
</evidence>
<accession>A0A1T5HES8</accession>
<keyword evidence="4" id="KW-0676">Redox-active center</keyword>
<dbReference type="PROSITE" id="PS51257">
    <property type="entry name" value="PROKAR_LIPOPROTEIN"/>
    <property type="match status" value="1"/>
</dbReference>
<evidence type="ECO:0000259" key="5">
    <source>
        <dbReference type="PROSITE" id="PS51352"/>
    </source>
</evidence>
<dbReference type="KEGG" id="asx:CDL62_02405"/>
<comment type="subcellular location">
    <subcellularLocation>
        <location evidence="1">Cell envelope</location>
    </subcellularLocation>
</comment>
<dbReference type="InterPro" id="IPR050553">
    <property type="entry name" value="Thioredoxin_ResA/DsbE_sf"/>
</dbReference>
<feature type="domain" description="Thioredoxin" evidence="5">
    <location>
        <begin position="488"/>
        <end position="645"/>
    </location>
</feature>
<dbReference type="Gene3D" id="3.40.30.10">
    <property type="entry name" value="Glutaredoxin"/>
    <property type="match status" value="1"/>
</dbReference>
<dbReference type="GO" id="GO:0017004">
    <property type="term" value="P:cytochrome complex assembly"/>
    <property type="evidence" value="ECO:0007669"/>
    <property type="project" value="UniProtKB-KW"/>
</dbReference>
<dbReference type="RefSeq" id="WP_079557972.1">
    <property type="nucleotide sequence ID" value="NZ_CP021904.1"/>
</dbReference>
<evidence type="ECO:0000256" key="2">
    <source>
        <dbReference type="ARBA" id="ARBA00022748"/>
    </source>
</evidence>
<keyword evidence="2" id="KW-0201">Cytochrome c-type biogenesis</keyword>
<dbReference type="SUPFAM" id="SSF52833">
    <property type="entry name" value="Thioredoxin-like"/>
    <property type="match status" value="1"/>
</dbReference>
<evidence type="ECO:0000256" key="3">
    <source>
        <dbReference type="ARBA" id="ARBA00023157"/>
    </source>
</evidence>
<dbReference type="InterPro" id="IPR013766">
    <property type="entry name" value="Thioredoxin_domain"/>
</dbReference>
<protein>
    <submittedName>
        <fullName evidence="6">Thioredoxin-like</fullName>
    </submittedName>
</protein>
<organism evidence="6 7">
    <name type="scientific">Alkalitalea saponilacus</name>
    <dbReference type="NCBI Taxonomy" id="889453"/>
    <lineage>
        <taxon>Bacteria</taxon>
        <taxon>Pseudomonadati</taxon>
        <taxon>Bacteroidota</taxon>
        <taxon>Bacteroidia</taxon>
        <taxon>Marinilabiliales</taxon>
        <taxon>Marinilabiliaceae</taxon>
        <taxon>Alkalitalea</taxon>
    </lineage>
</organism>
<dbReference type="InterPro" id="IPR036249">
    <property type="entry name" value="Thioredoxin-like_sf"/>
</dbReference>
<evidence type="ECO:0000256" key="1">
    <source>
        <dbReference type="ARBA" id="ARBA00004196"/>
    </source>
</evidence>
<sequence>MKKLTLALFAALILFGCSEQRPDVIERPVFEVWNSTTLEIDKIEMNDSATIFHFDAFFTPGWWIRIDSETYIRETGTDNRLILTHAEGIPIDEHYYMPESGETSFKLFFPPLPKNVTKIDFIESDCPDCFKIWGISLLPNKQVSVRNLAKSSSKKKGDGLPPVEFSTEPAIIKGQLIGFQNGMRPHIHFYYNNILSGEGNDIKIEIEEDGSFVGELFTGIPTIARSSVIGPVLLAPGEVTEVTVDLMRKSRFESRYREDKEPLDSVYRYQNAWGLNSSEIQVLSDCINSGVNYDEIFLEVAGMIPDELKVHLYEKLDLLKSELADKNLSEDIENLIISSISTSFFSMLINYEGFLRQAYFVANKISFDEWRTYDFQLEEPSDNYFSFINELWTDHMAYQSDFPFVVMSLRDAKGNRLLIDDFSYENMFVKLDSMVSEIFGQENKIVSDIAKGQRIMSRISNASFLSDDDKEIMRTKLSNPGMADYIIAENNKLFGIVEANRNNTDGYFVIHELPDTDPSSLFDAIKDKYRGKVVVVDFWATWCGPCIHANEQLKPLKDELTDAEVEFVYLAGENSPIGAWNRMIQDIAGQHYRVSDQQWQFWYEDLSIQGVPTIMIFDKNGEKISRFTGFPGVHTIKESIEKGLL</sequence>
<keyword evidence="3" id="KW-1015">Disulfide bond</keyword>
<dbReference type="PROSITE" id="PS51352">
    <property type="entry name" value="THIOREDOXIN_2"/>
    <property type="match status" value="1"/>
</dbReference>
<dbReference type="Pfam" id="PF13905">
    <property type="entry name" value="Thioredoxin_8"/>
    <property type="match status" value="1"/>
</dbReference>
<keyword evidence="7" id="KW-1185">Reference proteome</keyword>
<dbReference type="CDD" id="cd02966">
    <property type="entry name" value="TlpA_like_family"/>
    <property type="match status" value="1"/>
</dbReference>
<dbReference type="InterPro" id="IPR012336">
    <property type="entry name" value="Thioredoxin-like_fold"/>
</dbReference>
<gene>
    <name evidence="6" type="ORF">SAMN03080601_02247</name>
</gene>